<keyword evidence="1" id="KW-1133">Transmembrane helix</keyword>
<reference evidence="2 3" key="1">
    <citation type="submission" date="2016-06" db="EMBL/GenBank/DDBJ databases">
        <title>Discovery of anaerobic lithoheterotrophic haloarchaeon capable of sulfur respiration by hydrogen and formate.</title>
        <authorList>
            <person name="Sorokin D.Y."/>
            <person name="Kublanov I.V."/>
            <person name="Roman P."/>
            <person name="Sinninghe Damste J.S."/>
            <person name="Golyshin P.N."/>
            <person name="Rojo D."/>
            <person name="Ciordia S."/>
            <person name="Mena Md.C."/>
            <person name="Ferrer M."/>
            <person name="Smedile F."/>
            <person name="Messina E."/>
            <person name="La Cono V."/>
            <person name="Yakimov M.M."/>
        </authorList>
    </citation>
    <scope>NUCLEOTIDE SEQUENCE [LARGE SCALE GENOMIC DNA]</scope>
    <source>
        <strain evidence="2 3">HTSR1</strain>
    </source>
</reference>
<evidence type="ECO:0000256" key="1">
    <source>
        <dbReference type="SAM" id="Phobius"/>
    </source>
</evidence>
<dbReference type="AlphaFoldDB" id="A0A1D8S285"/>
<dbReference type="GeneID" id="29828289"/>
<keyword evidence="1" id="KW-0472">Membrane</keyword>
<dbReference type="STRING" id="1873524.HSR6_0262"/>
<protein>
    <submittedName>
        <fullName evidence="2">Uncharacterized protein</fullName>
    </submittedName>
</protein>
<keyword evidence="1" id="KW-0812">Transmembrane</keyword>
<organism evidence="2 3">
    <name type="scientific">Halodesulfurarchaeum formicicum</name>
    <dbReference type="NCBI Taxonomy" id="1873524"/>
    <lineage>
        <taxon>Archaea</taxon>
        <taxon>Methanobacteriati</taxon>
        <taxon>Methanobacteriota</taxon>
        <taxon>Stenosarchaea group</taxon>
        <taxon>Halobacteria</taxon>
        <taxon>Halobacteriales</taxon>
        <taxon>Halobacteriaceae</taxon>
        <taxon>Halodesulfurarchaeum</taxon>
    </lineage>
</organism>
<feature type="transmembrane region" description="Helical" evidence="1">
    <location>
        <begin position="12"/>
        <end position="34"/>
    </location>
</feature>
<gene>
    <name evidence="2" type="ORF">HTSR_0276</name>
</gene>
<evidence type="ECO:0000313" key="2">
    <source>
        <dbReference type="EMBL" id="AOW79477.1"/>
    </source>
</evidence>
<evidence type="ECO:0000313" key="3">
    <source>
        <dbReference type="Proteomes" id="UP000185608"/>
    </source>
</evidence>
<name>A0A1D8S285_9EURY</name>
<dbReference type="EMBL" id="CP016070">
    <property type="protein sequence ID" value="AOW79477.1"/>
    <property type="molecule type" value="Genomic_DNA"/>
</dbReference>
<dbReference type="Proteomes" id="UP000185608">
    <property type="component" value="Chromosome"/>
</dbReference>
<proteinExistence type="predicted"/>
<dbReference type="KEGG" id="halh:HTSR_0276"/>
<dbReference type="RefSeq" id="WP_070364243.1">
    <property type="nucleotide sequence ID" value="NZ_CP016070.1"/>
</dbReference>
<accession>A0A1D8S285</accession>
<sequence length="66" mass="6915">MTASVTENPTISGSSLLTIGWLLLVLTLAISAWAFLSGDWVAGIALTLYLPVAGLLVMIGRKGDRV</sequence>
<feature type="transmembrane region" description="Helical" evidence="1">
    <location>
        <begin position="40"/>
        <end position="60"/>
    </location>
</feature>